<protein>
    <submittedName>
        <fullName evidence="1">Uncharacterized protein</fullName>
    </submittedName>
</protein>
<evidence type="ECO:0000313" key="1">
    <source>
        <dbReference type="EMBL" id="CCH30639.1"/>
    </source>
</evidence>
<evidence type="ECO:0000313" key="2">
    <source>
        <dbReference type="Proteomes" id="UP000006281"/>
    </source>
</evidence>
<name>K0K1B4_SACES</name>
<accession>K0K1B4</accession>
<dbReference type="PATRIC" id="fig|1179773.3.peg.3339"/>
<dbReference type="EMBL" id="HE804045">
    <property type="protein sequence ID" value="CCH30639.1"/>
    <property type="molecule type" value="Genomic_DNA"/>
</dbReference>
<proteinExistence type="predicted"/>
<dbReference type="HOGENOM" id="CLU_2371090_0_0_11"/>
<dbReference type="KEGG" id="sesp:BN6_33370"/>
<dbReference type="AlphaFoldDB" id="K0K1B4"/>
<sequence>MVPGRGGSETVEEFDTDKTVRQALARYPVDLVDRCRARIAAFEAAQVVCFGLYRFNYLRREHSMEDVESVLELLVDLGELAPGRRRSVYLVGRWR</sequence>
<keyword evidence="2" id="KW-1185">Reference proteome</keyword>
<gene>
    <name evidence="1" type="ordered locus">BN6_33370</name>
</gene>
<organism evidence="1 2">
    <name type="scientific">Saccharothrix espanaensis (strain ATCC 51144 / DSM 44229 / JCM 9112 / NBRC 15066 / NRRL 15764)</name>
    <dbReference type="NCBI Taxonomy" id="1179773"/>
    <lineage>
        <taxon>Bacteria</taxon>
        <taxon>Bacillati</taxon>
        <taxon>Actinomycetota</taxon>
        <taxon>Actinomycetes</taxon>
        <taxon>Pseudonocardiales</taxon>
        <taxon>Pseudonocardiaceae</taxon>
        <taxon>Saccharothrix</taxon>
    </lineage>
</organism>
<dbReference type="Proteomes" id="UP000006281">
    <property type="component" value="Chromosome"/>
</dbReference>
<reference evidence="1 2" key="1">
    <citation type="journal article" date="2012" name="BMC Genomics">
        <title>Complete genome sequence of Saccharothrix espanaensis DSM 44229T and comparison to the other completely sequenced Pseudonocardiaceae.</title>
        <authorList>
            <person name="Strobel T."/>
            <person name="Al-Dilaimi A."/>
            <person name="Blom J."/>
            <person name="Gessner A."/>
            <person name="Kalinowski J."/>
            <person name="Luzhetska M."/>
            <person name="Puhler A."/>
            <person name="Szczepanowski R."/>
            <person name="Bechthold A."/>
            <person name="Ruckert C."/>
        </authorList>
    </citation>
    <scope>NUCLEOTIDE SEQUENCE [LARGE SCALE GENOMIC DNA]</scope>
    <source>
        <strain evidence="2">ATCC 51144 / DSM 44229 / JCM 9112 / NBRC 15066 / NRRL 15764</strain>
    </source>
</reference>